<dbReference type="EMBL" id="ML208383">
    <property type="protein sequence ID" value="TFK67165.1"/>
    <property type="molecule type" value="Genomic_DNA"/>
</dbReference>
<sequence length="291" mass="33904">MDVLPHDLEYEIFQLAYQTERENPVHLLLVAKRVYEWLMPKLYQIVVFRGRRTHPRSVSASTLRRYGHHTRHLILSSPTLPVTEVLSYCPNLENLALWIGSWSHNIGLESENPLTTLKPKRLSIQLGELQHISMEPGRGTGNKNQETKVQIKANIVRFLSNITHLDICARVHQHHQISALRYCTALTHLCLFDSLPARNLRWIFDTCARLEILIWMISTPGAEEDYLLRAWLEDAGDLNRDELSRIAFIRCQNYGEDWERGAKGEEDMWALAEREVKEWREVPDLVSFEES</sequence>
<name>A0ACD3AN20_9AGAR</name>
<gene>
    <name evidence="1" type="ORF">BDN72DRAFT_961218</name>
</gene>
<accession>A0ACD3AN20</accession>
<reference evidence="1 2" key="1">
    <citation type="journal article" date="2019" name="Nat. Ecol. Evol.">
        <title>Megaphylogeny resolves global patterns of mushroom evolution.</title>
        <authorList>
            <person name="Varga T."/>
            <person name="Krizsan K."/>
            <person name="Foldi C."/>
            <person name="Dima B."/>
            <person name="Sanchez-Garcia M."/>
            <person name="Sanchez-Ramirez S."/>
            <person name="Szollosi G.J."/>
            <person name="Szarkandi J.G."/>
            <person name="Papp V."/>
            <person name="Albert L."/>
            <person name="Andreopoulos W."/>
            <person name="Angelini C."/>
            <person name="Antonin V."/>
            <person name="Barry K.W."/>
            <person name="Bougher N.L."/>
            <person name="Buchanan P."/>
            <person name="Buyck B."/>
            <person name="Bense V."/>
            <person name="Catcheside P."/>
            <person name="Chovatia M."/>
            <person name="Cooper J."/>
            <person name="Damon W."/>
            <person name="Desjardin D."/>
            <person name="Finy P."/>
            <person name="Geml J."/>
            <person name="Haridas S."/>
            <person name="Hughes K."/>
            <person name="Justo A."/>
            <person name="Karasinski D."/>
            <person name="Kautmanova I."/>
            <person name="Kiss B."/>
            <person name="Kocsube S."/>
            <person name="Kotiranta H."/>
            <person name="LaButti K.M."/>
            <person name="Lechner B.E."/>
            <person name="Liimatainen K."/>
            <person name="Lipzen A."/>
            <person name="Lukacs Z."/>
            <person name="Mihaltcheva S."/>
            <person name="Morgado L.N."/>
            <person name="Niskanen T."/>
            <person name="Noordeloos M.E."/>
            <person name="Ohm R.A."/>
            <person name="Ortiz-Santana B."/>
            <person name="Ovrebo C."/>
            <person name="Racz N."/>
            <person name="Riley R."/>
            <person name="Savchenko A."/>
            <person name="Shiryaev A."/>
            <person name="Soop K."/>
            <person name="Spirin V."/>
            <person name="Szebenyi C."/>
            <person name="Tomsovsky M."/>
            <person name="Tulloss R.E."/>
            <person name="Uehling J."/>
            <person name="Grigoriev I.V."/>
            <person name="Vagvolgyi C."/>
            <person name="Papp T."/>
            <person name="Martin F.M."/>
            <person name="Miettinen O."/>
            <person name="Hibbett D.S."/>
            <person name="Nagy L.G."/>
        </authorList>
    </citation>
    <scope>NUCLEOTIDE SEQUENCE [LARGE SCALE GENOMIC DNA]</scope>
    <source>
        <strain evidence="1 2">NL-1719</strain>
    </source>
</reference>
<organism evidence="1 2">
    <name type="scientific">Pluteus cervinus</name>
    <dbReference type="NCBI Taxonomy" id="181527"/>
    <lineage>
        <taxon>Eukaryota</taxon>
        <taxon>Fungi</taxon>
        <taxon>Dikarya</taxon>
        <taxon>Basidiomycota</taxon>
        <taxon>Agaricomycotina</taxon>
        <taxon>Agaricomycetes</taxon>
        <taxon>Agaricomycetidae</taxon>
        <taxon>Agaricales</taxon>
        <taxon>Pluteineae</taxon>
        <taxon>Pluteaceae</taxon>
        <taxon>Pluteus</taxon>
    </lineage>
</organism>
<evidence type="ECO:0000313" key="1">
    <source>
        <dbReference type="EMBL" id="TFK67165.1"/>
    </source>
</evidence>
<evidence type="ECO:0000313" key="2">
    <source>
        <dbReference type="Proteomes" id="UP000308600"/>
    </source>
</evidence>
<protein>
    <submittedName>
        <fullName evidence="1">Uncharacterized protein</fullName>
    </submittedName>
</protein>
<keyword evidence="2" id="KW-1185">Reference proteome</keyword>
<proteinExistence type="predicted"/>
<dbReference type="Proteomes" id="UP000308600">
    <property type="component" value="Unassembled WGS sequence"/>
</dbReference>